<dbReference type="EMBL" id="AP027079">
    <property type="protein sequence ID" value="BDU69836.1"/>
    <property type="molecule type" value="Genomic_DNA"/>
</dbReference>
<proteinExistence type="inferred from homology"/>
<evidence type="ECO:0000256" key="3">
    <source>
        <dbReference type="ARBA" id="ARBA00022801"/>
    </source>
</evidence>
<dbReference type="PROSITE" id="PS50110">
    <property type="entry name" value="RESPONSE_REGULATORY"/>
    <property type="match status" value="1"/>
</dbReference>
<dbReference type="PROSITE" id="PS50122">
    <property type="entry name" value="CHEB"/>
    <property type="match status" value="1"/>
</dbReference>
<comment type="catalytic activity">
    <reaction evidence="4 5">
        <text>[protein]-L-glutamate 5-O-methyl ester + H2O = L-glutamyl-[protein] + methanol + H(+)</text>
        <dbReference type="Rhea" id="RHEA:23236"/>
        <dbReference type="Rhea" id="RHEA-COMP:10208"/>
        <dbReference type="Rhea" id="RHEA-COMP:10311"/>
        <dbReference type="ChEBI" id="CHEBI:15377"/>
        <dbReference type="ChEBI" id="CHEBI:15378"/>
        <dbReference type="ChEBI" id="CHEBI:17790"/>
        <dbReference type="ChEBI" id="CHEBI:29973"/>
        <dbReference type="ChEBI" id="CHEBI:82795"/>
        <dbReference type="EC" id="3.1.1.61"/>
    </reaction>
</comment>
<dbReference type="PANTHER" id="PTHR42872:SF6">
    <property type="entry name" value="PROTEIN-GLUTAMATE METHYLESTERASE_PROTEIN-GLUTAMINE GLUTAMINASE"/>
    <property type="match status" value="1"/>
</dbReference>
<dbReference type="InterPro" id="IPR001789">
    <property type="entry name" value="Sig_transdc_resp-reg_receiver"/>
</dbReference>
<comment type="function">
    <text evidence="5">Involved in chemotaxis. Part of a chemotaxis signal transduction system that modulates chemotaxis in response to various stimuli. Catalyzes the demethylation of specific methylglutamate residues introduced into the chemoreceptors (methyl-accepting chemotaxis proteins or MCP) by CheR. Also mediates the irreversible deamidation of specific glutamine residues to glutamic acid.</text>
</comment>
<feature type="active site" evidence="5 6">
    <location>
        <position position="176"/>
    </location>
</feature>
<evidence type="ECO:0000259" key="8">
    <source>
        <dbReference type="PROSITE" id="PS50110"/>
    </source>
</evidence>
<dbReference type="InterPro" id="IPR011006">
    <property type="entry name" value="CheY-like_superfamily"/>
</dbReference>
<accession>A0ABM8DS27</accession>
<keyword evidence="11" id="KW-1185">Reference proteome</keyword>
<comment type="similarity">
    <text evidence="5">Belongs to the CheB family.</text>
</comment>
<evidence type="ECO:0000256" key="4">
    <source>
        <dbReference type="ARBA" id="ARBA00048267"/>
    </source>
</evidence>
<dbReference type="InterPro" id="IPR008248">
    <property type="entry name" value="CheB-like"/>
</dbReference>
<sequence>MTADAKRRVLVVDDSALVRQVLSAILARHPLLEVVGTARDPYDAREKIKQLSPDVLTLDVEMPRMDGLTFLGKLMRAHPLPVVMLSSLTDKGTATALDALDLGAVDVIGKPALDQAVGLEAMGAEIAETVHAASFARIHRAAPALPSPAFSAPTAAMAPLATRARAGRSLIAVGSSTGGTEALRRIFETIPGNLPPIAVVQHMLPGFTPAFADRLDRASAATVKVAEDGESLQSGTVYLAPSDQHFTAVRRGAGLAVQLREGERVSRHLPSVDVLFESVAEACGPHALGIILTGMGEDGARGLLRMRQRGARTLGQDEATCVVYGMPRVAWARGAVMEQCPLPLVPHLIAEWCERQP</sequence>
<dbReference type="Pfam" id="PF01339">
    <property type="entry name" value="CheB_methylest"/>
    <property type="match status" value="1"/>
</dbReference>
<name>A0ABM8DS27_9BACT</name>
<dbReference type="Gene3D" id="3.40.50.2300">
    <property type="match status" value="1"/>
</dbReference>
<keyword evidence="1 5" id="KW-0963">Cytoplasm</keyword>
<feature type="domain" description="Response regulatory" evidence="8">
    <location>
        <begin position="8"/>
        <end position="125"/>
    </location>
</feature>
<evidence type="ECO:0000259" key="9">
    <source>
        <dbReference type="PROSITE" id="PS50122"/>
    </source>
</evidence>
<dbReference type="NCBIfam" id="NF009206">
    <property type="entry name" value="PRK12555.1"/>
    <property type="match status" value="1"/>
</dbReference>
<keyword evidence="2 5" id="KW-0145">Chemotaxis</keyword>
<feature type="domain" description="CheB-type methylesterase" evidence="9">
    <location>
        <begin position="164"/>
        <end position="356"/>
    </location>
</feature>
<dbReference type="PANTHER" id="PTHR42872">
    <property type="entry name" value="PROTEIN-GLUTAMATE METHYLESTERASE/PROTEIN-GLUTAMINE GLUTAMINASE"/>
    <property type="match status" value="1"/>
</dbReference>
<gene>
    <name evidence="10" type="primary">cheB1</name>
    <name evidence="5" type="synonym">cheB</name>
    <name evidence="10" type="ORF">GETHOR_19370</name>
</gene>
<dbReference type="CDD" id="cd16432">
    <property type="entry name" value="CheB_Rec"/>
    <property type="match status" value="1"/>
</dbReference>
<dbReference type="InterPro" id="IPR000673">
    <property type="entry name" value="Sig_transdc_resp-reg_Me-estase"/>
</dbReference>
<dbReference type="HAMAP" id="MF_00099">
    <property type="entry name" value="CheB_chemtxs"/>
    <property type="match status" value="1"/>
</dbReference>
<dbReference type="SUPFAM" id="SSF52738">
    <property type="entry name" value="Methylesterase CheB, C-terminal domain"/>
    <property type="match status" value="1"/>
</dbReference>
<feature type="active site" evidence="5 6">
    <location>
        <position position="202"/>
    </location>
</feature>
<dbReference type="EC" id="3.5.1.44" evidence="5"/>
<comment type="PTM">
    <text evidence="5">Phosphorylated by CheA. Phosphorylation of the N-terminal regulatory domain activates the methylesterase activity.</text>
</comment>
<reference evidence="11" key="1">
    <citation type="journal article" date="2023" name="Int. J. Syst. Evol. Microbiol.">
        <title>Mesoterricola silvestris gen. nov., sp. nov., Mesoterricola sediminis sp. nov., Geothrix oryzae sp. nov., Geothrix edaphica sp. nov., Geothrix rubra sp. nov., and Geothrix limicola sp. nov., six novel members of Acidobacteriota isolated from soils.</title>
        <authorList>
            <person name="Itoh H."/>
            <person name="Sugisawa Y."/>
            <person name="Mise K."/>
            <person name="Xu Z."/>
            <person name="Kuniyasu M."/>
            <person name="Ushijima N."/>
            <person name="Kawano K."/>
            <person name="Kobayashi E."/>
            <person name="Shiratori Y."/>
            <person name="Masuda Y."/>
            <person name="Senoo K."/>
        </authorList>
    </citation>
    <scope>NUCLEOTIDE SEQUENCE [LARGE SCALE GENOMIC DNA]</scope>
    <source>
        <strain evidence="11">Red222</strain>
    </source>
</reference>
<protein>
    <recommendedName>
        <fullName evidence="5">Protein-glutamate methylesterase/protein-glutamine glutaminase</fullName>
        <ecNumber evidence="5">3.1.1.61</ecNumber>
        <ecNumber evidence="5">3.5.1.44</ecNumber>
    </recommendedName>
</protein>
<dbReference type="EC" id="3.1.1.61" evidence="5"/>
<evidence type="ECO:0000256" key="5">
    <source>
        <dbReference type="HAMAP-Rule" id="MF_00099"/>
    </source>
</evidence>
<keyword evidence="5 7" id="KW-0597">Phosphoprotein</keyword>
<organism evidence="10 11">
    <name type="scientific">Geothrix oryzae</name>
    <dbReference type="NCBI Taxonomy" id="2927975"/>
    <lineage>
        <taxon>Bacteria</taxon>
        <taxon>Pseudomonadati</taxon>
        <taxon>Acidobacteriota</taxon>
        <taxon>Holophagae</taxon>
        <taxon>Holophagales</taxon>
        <taxon>Holophagaceae</taxon>
        <taxon>Geothrix</taxon>
    </lineage>
</organism>
<evidence type="ECO:0000256" key="6">
    <source>
        <dbReference type="PROSITE-ProRule" id="PRU00050"/>
    </source>
</evidence>
<comment type="subcellular location">
    <subcellularLocation>
        <location evidence="5">Cytoplasm</location>
    </subcellularLocation>
</comment>
<comment type="domain">
    <text evidence="5">Contains a C-terminal catalytic domain, and an N-terminal region which modulates catalytic activity.</text>
</comment>
<dbReference type="Proteomes" id="UP001242010">
    <property type="component" value="Chromosome"/>
</dbReference>
<evidence type="ECO:0000313" key="11">
    <source>
        <dbReference type="Proteomes" id="UP001242010"/>
    </source>
</evidence>
<feature type="modified residue" description="4-aspartylphosphate" evidence="5 7">
    <location>
        <position position="59"/>
    </location>
</feature>
<evidence type="ECO:0000256" key="2">
    <source>
        <dbReference type="ARBA" id="ARBA00022500"/>
    </source>
</evidence>
<keyword evidence="3 5" id="KW-0378">Hydrolase</keyword>
<dbReference type="SUPFAM" id="SSF52172">
    <property type="entry name" value="CheY-like"/>
    <property type="match status" value="1"/>
</dbReference>
<dbReference type="Gene3D" id="3.40.50.180">
    <property type="entry name" value="Methylesterase CheB, C-terminal domain"/>
    <property type="match status" value="1"/>
</dbReference>
<evidence type="ECO:0000256" key="7">
    <source>
        <dbReference type="PROSITE-ProRule" id="PRU00169"/>
    </source>
</evidence>
<dbReference type="NCBIfam" id="NF001965">
    <property type="entry name" value="PRK00742.1"/>
    <property type="match status" value="1"/>
</dbReference>
<dbReference type="CDD" id="cd17541">
    <property type="entry name" value="REC_CheB-like"/>
    <property type="match status" value="1"/>
</dbReference>
<dbReference type="PIRSF" id="PIRSF000876">
    <property type="entry name" value="RR_chemtxs_CheB"/>
    <property type="match status" value="1"/>
</dbReference>
<dbReference type="SMART" id="SM00448">
    <property type="entry name" value="REC"/>
    <property type="match status" value="1"/>
</dbReference>
<dbReference type="RefSeq" id="WP_286353557.1">
    <property type="nucleotide sequence ID" value="NZ_AP027079.1"/>
</dbReference>
<evidence type="ECO:0000313" key="10">
    <source>
        <dbReference type="EMBL" id="BDU69836.1"/>
    </source>
</evidence>
<dbReference type="InterPro" id="IPR035909">
    <property type="entry name" value="CheB_C"/>
</dbReference>
<evidence type="ECO:0000256" key="1">
    <source>
        <dbReference type="ARBA" id="ARBA00022490"/>
    </source>
</evidence>
<feature type="active site" evidence="5 6">
    <location>
        <position position="298"/>
    </location>
</feature>
<dbReference type="Pfam" id="PF00072">
    <property type="entry name" value="Response_reg"/>
    <property type="match status" value="1"/>
</dbReference>
<comment type="catalytic activity">
    <reaction evidence="5">
        <text>L-glutaminyl-[protein] + H2O = L-glutamyl-[protein] + NH4(+)</text>
        <dbReference type="Rhea" id="RHEA:16441"/>
        <dbReference type="Rhea" id="RHEA-COMP:10207"/>
        <dbReference type="Rhea" id="RHEA-COMP:10208"/>
        <dbReference type="ChEBI" id="CHEBI:15377"/>
        <dbReference type="ChEBI" id="CHEBI:28938"/>
        <dbReference type="ChEBI" id="CHEBI:29973"/>
        <dbReference type="ChEBI" id="CHEBI:30011"/>
        <dbReference type="EC" id="3.5.1.44"/>
    </reaction>
</comment>